<organism evidence="2 3">
    <name type="scientific">Actinocatenispora comari</name>
    <dbReference type="NCBI Taxonomy" id="2807577"/>
    <lineage>
        <taxon>Bacteria</taxon>
        <taxon>Bacillati</taxon>
        <taxon>Actinomycetota</taxon>
        <taxon>Actinomycetes</taxon>
        <taxon>Micromonosporales</taxon>
        <taxon>Micromonosporaceae</taxon>
        <taxon>Actinocatenispora</taxon>
    </lineage>
</organism>
<accession>A0A8J4AE91</accession>
<evidence type="ECO:0000256" key="1">
    <source>
        <dbReference type="SAM" id="MobiDB-lite"/>
    </source>
</evidence>
<comment type="caution">
    <text evidence="2">The sequence shown here is derived from an EMBL/GenBank/DDBJ whole genome shotgun (WGS) entry which is preliminary data.</text>
</comment>
<reference evidence="3" key="1">
    <citation type="journal article" date="2021" name="Int. J. Syst. Evol. Microbiol.">
        <title>Actinocatenispora comari sp. nov., an endophytic actinomycete isolated from aerial parts of Comarum salesowianum.</title>
        <authorList>
            <person name="Oyunbileg N."/>
            <person name="Iizaka Y."/>
            <person name="Hamada M."/>
            <person name="Davaapurev B.O."/>
            <person name="Fukumoto A."/>
            <person name="Tsetseg B."/>
            <person name="Kato F."/>
            <person name="Tamura T."/>
            <person name="Batkhuu J."/>
            <person name="Anzai Y."/>
        </authorList>
    </citation>
    <scope>NUCLEOTIDE SEQUENCE [LARGE SCALE GENOMIC DNA]</scope>
    <source>
        <strain evidence="3">NUM-2625</strain>
    </source>
</reference>
<evidence type="ECO:0000313" key="2">
    <source>
        <dbReference type="EMBL" id="GIL28077.1"/>
    </source>
</evidence>
<keyword evidence="3" id="KW-1185">Reference proteome</keyword>
<protein>
    <submittedName>
        <fullName evidence="2">Uncharacterized protein</fullName>
    </submittedName>
</protein>
<dbReference type="EMBL" id="BOPO01000055">
    <property type="protein sequence ID" value="GIL28077.1"/>
    <property type="molecule type" value="Genomic_DNA"/>
</dbReference>
<name>A0A8J4AE91_9ACTN</name>
<sequence length="69" mass="7244">MTAIPTRALTPGLKAGALARMLVAERPQVTAPLAQELVQRRLGPVRVHDLSIQTPTTPVAGQPADAARP</sequence>
<dbReference type="AlphaFoldDB" id="A0A8J4AE91"/>
<proteinExistence type="predicted"/>
<feature type="region of interest" description="Disordered" evidence="1">
    <location>
        <begin position="49"/>
        <end position="69"/>
    </location>
</feature>
<dbReference type="Proteomes" id="UP000614996">
    <property type="component" value="Unassembled WGS sequence"/>
</dbReference>
<evidence type="ECO:0000313" key="3">
    <source>
        <dbReference type="Proteomes" id="UP000614996"/>
    </source>
</evidence>
<gene>
    <name evidence="2" type="ORF">NUM_33310</name>
</gene>